<evidence type="ECO:0000259" key="2">
    <source>
        <dbReference type="Pfam" id="PF14317"/>
    </source>
</evidence>
<accession>A0A1F6G6A9</accession>
<dbReference type="AlphaFoldDB" id="A0A1F6G6A9"/>
<organism evidence="3 4">
    <name type="scientific">Candidatus Lambdaproteobacteria bacterium RIFOXYD2_FULL_50_16</name>
    <dbReference type="NCBI Taxonomy" id="1817772"/>
    <lineage>
        <taxon>Bacteria</taxon>
        <taxon>Pseudomonadati</taxon>
        <taxon>Pseudomonadota</taxon>
        <taxon>Candidatus Lambdaproteobacteria</taxon>
    </lineage>
</organism>
<dbReference type="Pfam" id="PF14317">
    <property type="entry name" value="YcxB"/>
    <property type="match status" value="1"/>
</dbReference>
<dbReference type="InterPro" id="IPR025588">
    <property type="entry name" value="YcxB-like_C"/>
</dbReference>
<sequence length="170" mass="20337">MKLTVELSPKDLQRMLRHIQLGQNRTIDMVYWVFSLFSLCMISVVVFVENMSNWSIVAFMFPPILYFGVFPLMLMKQAIALYQEKDVFQRPITYEFKEEGIFTENARGAELILWGRFARVVETAHDFVFYLEKTKAFTIPRRYVPTEQERRQLQSVIVNYYNPNKFFRYA</sequence>
<keyword evidence="1" id="KW-0472">Membrane</keyword>
<gene>
    <name evidence="3" type="ORF">A2527_10925</name>
</gene>
<keyword evidence="1" id="KW-1133">Transmembrane helix</keyword>
<dbReference type="Proteomes" id="UP000178449">
    <property type="component" value="Unassembled WGS sequence"/>
</dbReference>
<reference evidence="3 4" key="1">
    <citation type="journal article" date="2016" name="Nat. Commun.">
        <title>Thousands of microbial genomes shed light on interconnected biogeochemical processes in an aquifer system.</title>
        <authorList>
            <person name="Anantharaman K."/>
            <person name="Brown C.T."/>
            <person name="Hug L.A."/>
            <person name="Sharon I."/>
            <person name="Castelle C.J."/>
            <person name="Probst A.J."/>
            <person name="Thomas B.C."/>
            <person name="Singh A."/>
            <person name="Wilkins M.J."/>
            <person name="Karaoz U."/>
            <person name="Brodie E.L."/>
            <person name="Williams K.H."/>
            <person name="Hubbard S.S."/>
            <person name="Banfield J.F."/>
        </authorList>
    </citation>
    <scope>NUCLEOTIDE SEQUENCE [LARGE SCALE GENOMIC DNA]</scope>
</reference>
<keyword evidence="1" id="KW-0812">Transmembrane</keyword>
<dbReference type="EMBL" id="MFNE01000046">
    <property type="protein sequence ID" value="OGG93629.1"/>
    <property type="molecule type" value="Genomic_DNA"/>
</dbReference>
<proteinExistence type="predicted"/>
<evidence type="ECO:0000256" key="1">
    <source>
        <dbReference type="SAM" id="Phobius"/>
    </source>
</evidence>
<evidence type="ECO:0000313" key="3">
    <source>
        <dbReference type="EMBL" id="OGG93629.1"/>
    </source>
</evidence>
<feature type="transmembrane region" description="Helical" evidence="1">
    <location>
        <begin position="29"/>
        <end position="48"/>
    </location>
</feature>
<comment type="caution">
    <text evidence="3">The sequence shown here is derived from an EMBL/GenBank/DDBJ whole genome shotgun (WGS) entry which is preliminary data.</text>
</comment>
<feature type="domain" description="YcxB-like C-terminal" evidence="2">
    <location>
        <begin position="96"/>
        <end position="154"/>
    </location>
</feature>
<name>A0A1F6G6A9_9PROT</name>
<feature type="transmembrane region" description="Helical" evidence="1">
    <location>
        <begin position="54"/>
        <end position="75"/>
    </location>
</feature>
<protein>
    <recommendedName>
        <fullName evidence="2">YcxB-like C-terminal domain-containing protein</fullName>
    </recommendedName>
</protein>
<evidence type="ECO:0000313" key="4">
    <source>
        <dbReference type="Proteomes" id="UP000178449"/>
    </source>
</evidence>